<dbReference type="EC" id="1.14.19.1" evidence="12"/>
<feature type="domain" description="Fatty acid desaturase" evidence="11">
    <location>
        <begin position="40"/>
        <end position="253"/>
    </location>
</feature>
<gene>
    <name evidence="12" type="ORF">AVDCRST_MAG67-173</name>
</gene>
<keyword evidence="3 10" id="KW-0812">Transmembrane</keyword>
<dbReference type="AlphaFoldDB" id="A0A6J4RD06"/>
<dbReference type="GO" id="GO:0004768">
    <property type="term" value="F:stearoyl-CoA 9-desaturase activity"/>
    <property type="evidence" value="ECO:0007669"/>
    <property type="project" value="UniProtKB-EC"/>
</dbReference>
<dbReference type="PANTHER" id="PTHR11351:SF3">
    <property type="entry name" value="BLL4393 PROTEIN"/>
    <property type="match status" value="1"/>
</dbReference>
<keyword evidence="7" id="KW-0408">Iron</keyword>
<dbReference type="CDD" id="cd03505">
    <property type="entry name" value="Delta9-FADS-like"/>
    <property type="match status" value="1"/>
</dbReference>
<evidence type="ECO:0000256" key="7">
    <source>
        <dbReference type="ARBA" id="ARBA00023004"/>
    </source>
</evidence>
<dbReference type="GO" id="GO:0016020">
    <property type="term" value="C:membrane"/>
    <property type="evidence" value="ECO:0007669"/>
    <property type="project" value="UniProtKB-SubCell"/>
</dbReference>
<evidence type="ECO:0000256" key="8">
    <source>
        <dbReference type="ARBA" id="ARBA00023098"/>
    </source>
</evidence>
<evidence type="ECO:0000259" key="11">
    <source>
        <dbReference type="Pfam" id="PF00487"/>
    </source>
</evidence>
<dbReference type="PANTHER" id="PTHR11351">
    <property type="entry name" value="ACYL-COA DESATURASE"/>
    <property type="match status" value="1"/>
</dbReference>
<dbReference type="InterPro" id="IPR005804">
    <property type="entry name" value="FA_desaturase_dom"/>
</dbReference>
<evidence type="ECO:0000256" key="6">
    <source>
        <dbReference type="ARBA" id="ARBA00023002"/>
    </source>
</evidence>
<keyword evidence="6 12" id="KW-0560">Oxidoreductase</keyword>
<feature type="transmembrane region" description="Helical" evidence="10">
    <location>
        <begin position="34"/>
        <end position="55"/>
    </location>
</feature>
<organism evidence="12">
    <name type="scientific">uncultured Solirubrobacteraceae bacterium</name>
    <dbReference type="NCBI Taxonomy" id="1162706"/>
    <lineage>
        <taxon>Bacteria</taxon>
        <taxon>Bacillati</taxon>
        <taxon>Actinomycetota</taxon>
        <taxon>Thermoleophilia</taxon>
        <taxon>Solirubrobacterales</taxon>
        <taxon>Solirubrobacteraceae</taxon>
        <taxon>environmental samples</taxon>
    </lineage>
</organism>
<feature type="transmembrane region" description="Helical" evidence="10">
    <location>
        <begin position="184"/>
        <end position="206"/>
    </location>
</feature>
<dbReference type="PRINTS" id="PR00075">
    <property type="entry name" value="FACDDSATRASE"/>
</dbReference>
<dbReference type="GO" id="GO:0006631">
    <property type="term" value="P:fatty acid metabolic process"/>
    <property type="evidence" value="ECO:0007669"/>
    <property type="project" value="UniProtKB-KW"/>
</dbReference>
<sequence>MPKLLRYANLGAVIIPFIAFLVAIVLLWNKAVGAIDLAIFFVMYCVTGLGITVGYHRLLTHRAFQTSKPVEYAFAIAGSMAVEGPPIAWVADHRLHHAHTDVEGDPHSPHVGEGTGLKGLWHAHSGWLTKTQGSAEFRKYARDLVEDKGMRWISRNFLWFVGLSLLIPFLAGFVLHGFSLTAALWTLLWAGFVRIFFIHHVTWSINSICHVFGRRRFDIEDKSTNVAWLAIPTFGESWHHNHHAFPRSARQGLGRFEVDLSAMVIWSLEKVGLAHNVVRITPERQQQKLVGATAEKSAAAA</sequence>
<evidence type="ECO:0000256" key="3">
    <source>
        <dbReference type="ARBA" id="ARBA00022692"/>
    </source>
</evidence>
<dbReference type="InterPro" id="IPR015876">
    <property type="entry name" value="Acyl-CoA_DS"/>
</dbReference>
<comment type="subcellular location">
    <subcellularLocation>
        <location evidence="1">Membrane</location>
        <topology evidence="1">Multi-pass membrane protein</topology>
    </subcellularLocation>
</comment>
<feature type="transmembrane region" description="Helical" evidence="10">
    <location>
        <begin position="7"/>
        <end position="28"/>
    </location>
</feature>
<feature type="transmembrane region" description="Helical" evidence="10">
    <location>
        <begin position="157"/>
        <end position="178"/>
    </location>
</feature>
<name>A0A6J4RD06_9ACTN</name>
<evidence type="ECO:0000256" key="9">
    <source>
        <dbReference type="ARBA" id="ARBA00023136"/>
    </source>
</evidence>
<proteinExistence type="inferred from homology"/>
<evidence type="ECO:0000256" key="4">
    <source>
        <dbReference type="ARBA" id="ARBA00022832"/>
    </source>
</evidence>
<evidence type="ECO:0000256" key="10">
    <source>
        <dbReference type="SAM" id="Phobius"/>
    </source>
</evidence>
<reference evidence="12" key="1">
    <citation type="submission" date="2020-02" db="EMBL/GenBank/DDBJ databases">
        <authorList>
            <person name="Meier V. D."/>
        </authorList>
    </citation>
    <scope>NUCLEOTIDE SEQUENCE</scope>
    <source>
        <strain evidence="12">AVDCRST_MAG67</strain>
    </source>
</reference>
<evidence type="ECO:0000256" key="5">
    <source>
        <dbReference type="ARBA" id="ARBA00022989"/>
    </source>
</evidence>
<protein>
    <submittedName>
        <fullName evidence="12">Fatty acid desaturase Delta-9 fatty acid desaturase</fullName>
        <ecNumber evidence="12">1.14.19.1</ecNumber>
    </submittedName>
</protein>
<keyword evidence="9 10" id="KW-0472">Membrane</keyword>
<dbReference type="Pfam" id="PF00487">
    <property type="entry name" value="FA_desaturase"/>
    <property type="match status" value="1"/>
</dbReference>
<dbReference type="EMBL" id="CADCVQ010000001">
    <property type="protein sequence ID" value="CAA9470560.1"/>
    <property type="molecule type" value="Genomic_DNA"/>
</dbReference>
<comment type="similarity">
    <text evidence="2">Belongs to the fatty acid desaturase type 2 family.</text>
</comment>
<accession>A0A6J4RD06</accession>
<keyword evidence="5 10" id="KW-1133">Transmembrane helix</keyword>
<evidence type="ECO:0000313" key="12">
    <source>
        <dbReference type="EMBL" id="CAA9470560.1"/>
    </source>
</evidence>
<evidence type="ECO:0000256" key="1">
    <source>
        <dbReference type="ARBA" id="ARBA00004141"/>
    </source>
</evidence>
<evidence type="ECO:0000256" key="2">
    <source>
        <dbReference type="ARBA" id="ARBA00008749"/>
    </source>
</evidence>
<keyword evidence="4" id="KW-0276">Fatty acid metabolism</keyword>
<keyword evidence="8" id="KW-0443">Lipid metabolism</keyword>